<evidence type="ECO:0000313" key="1">
    <source>
        <dbReference type="EMBL" id="QQB47188.1"/>
    </source>
</evidence>
<dbReference type="AlphaFoldDB" id="A0A7T4EGW5"/>
<evidence type="ECO:0000313" key="2">
    <source>
        <dbReference type="Proteomes" id="UP000596145"/>
    </source>
</evidence>
<protein>
    <submittedName>
        <fullName evidence="1">Uncharacterized protein</fullName>
    </submittedName>
</protein>
<proteinExistence type="predicted"/>
<name>A0A7T4EGW5_9CORY</name>
<dbReference type="Proteomes" id="UP000596145">
    <property type="component" value="Chromosome"/>
</dbReference>
<dbReference type="EMBL" id="CP066007">
    <property type="protein sequence ID" value="QQB47188.1"/>
    <property type="molecule type" value="Genomic_DNA"/>
</dbReference>
<dbReference type="GeneID" id="92760997"/>
<dbReference type="OrthoDB" id="9939296at2"/>
<accession>A0A7T4EGW5</accession>
<sequence>MAPLLTQLPSAGWVSVGPWVGASRDLTQPPQYRHGVTTYVVVRHGCVLVEDSSGFSADVSQGMIAAVPSGLTVRIQPYGDSVRGAQLLLANTALTSSWLNPPLHAGFLTTVDEAVPAGSEVASIVDAGIAIGSSEAGIIFGGEPLTTPFILWDGILAASDEELRRFCRTAPARPLKPRLNRPWRKHEH</sequence>
<gene>
    <name evidence="1" type="ORF">I6I10_04575</name>
</gene>
<dbReference type="RefSeq" id="WP_084036508.1">
    <property type="nucleotide sequence ID" value="NZ_CP066007.1"/>
</dbReference>
<reference evidence="1 2" key="1">
    <citation type="submission" date="2020-12" db="EMBL/GenBank/DDBJ databases">
        <title>FDA dAtabase for Regulatory Grade micrObial Sequences (FDA-ARGOS): Supporting development and validation of Infectious Disease Dx tests.</title>
        <authorList>
            <person name="Sproer C."/>
            <person name="Gronow S."/>
            <person name="Severitt S."/>
            <person name="Schroder I."/>
            <person name="Tallon L."/>
            <person name="Sadzewicz L."/>
            <person name="Zhao X."/>
            <person name="Boylan J."/>
            <person name="Ott S."/>
            <person name="Bowen H."/>
            <person name="Vavikolanu K."/>
            <person name="Mehta A."/>
            <person name="Aluvathingal J."/>
            <person name="Nadendla S."/>
            <person name="Lowell S."/>
            <person name="Myers T."/>
            <person name="Yan Y."/>
            <person name="Sichtig H."/>
        </authorList>
    </citation>
    <scope>NUCLEOTIDE SEQUENCE [LARGE SCALE GENOMIC DNA]</scope>
    <source>
        <strain evidence="1 2">FDAARGOS_1053</strain>
    </source>
</reference>
<organism evidence="1 2">
    <name type="scientific">Corynebacterium glucuronolyticum</name>
    <dbReference type="NCBI Taxonomy" id="39791"/>
    <lineage>
        <taxon>Bacteria</taxon>
        <taxon>Bacillati</taxon>
        <taxon>Actinomycetota</taxon>
        <taxon>Actinomycetes</taxon>
        <taxon>Mycobacteriales</taxon>
        <taxon>Corynebacteriaceae</taxon>
        <taxon>Corynebacterium</taxon>
    </lineage>
</organism>